<dbReference type="EMBL" id="LWHQ01000010">
    <property type="protein sequence ID" value="OAS26541.1"/>
    <property type="molecule type" value="Genomic_DNA"/>
</dbReference>
<dbReference type="PANTHER" id="PTHR43311:SF2">
    <property type="entry name" value="GLUTAMATE--TRNA LIGASE, MITOCHONDRIAL-RELATED"/>
    <property type="match status" value="1"/>
</dbReference>
<dbReference type="HAMAP" id="MF_00022">
    <property type="entry name" value="Glu_tRNA_synth_type1"/>
    <property type="match status" value="1"/>
</dbReference>
<comment type="caution">
    <text evidence="8">Lacks conserved residue(s) required for the propagation of feature annotation.</text>
</comment>
<feature type="binding site" evidence="8">
    <location>
        <position position="243"/>
    </location>
    <ligand>
        <name>ATP</name>
        <dbReference type="ChEBI" id="CHEBI:30616"/>
    </ligand>
</feature>
<evidence type="ECO:0000256" key="3">
    <source>
        <dbReference type="ARBA" id="ARBA00022598"/>
    </source>
</evidence>
<dbReference type="SUPFAM" id="SSF52374">
    <property type="entry name" value="Nucleotidylyl transferase"/>
    <property type="match status" value="1"/>
</dbReference>
<dbReference type="GO" id="GO:0000049">
    <property type="term" value="F:tRNA binding"/>
    <property type="evidence" value="ECO:0007669"/>
    <property type="project" value="InterPro"/>
</dbReference>
<dbReference type="Proteomes" id="UP000078316">
    <property type="component" value="Unassembled WGS sequence"/>
</dbReference>
<dbReference type="InterPro" id="IPR004527">
    <property type="entry name" value="Glu-tRNA-ligase_bac/mito"/>
</dbReference>
<evidence type="ECO:0000256" key="7">
    <source>
        <dbReference type="ARBA" id="ARBA00023146"/>
    </source>
</evidence>
<protein>
    <recommendedName>
        <fullName evidence="8">Glutamate--tRNA ligase</fullName>
        <ecNumber evidence="8">6.1.1.17</ecNumber>
    </recommendedName>
    <alternativeName>
        <fullName evidence="8">Glutamyl-tRNA synthetase</fullName>
        <shortName evidence="8">GluRS</shortName>
    </alternativeName>
</protein>
<dbReference type="OrthoDB" id="9807503at2"/>
<accession>A0A179SI08</accession>
<comment type="subcellular location">
    <subcellularLocation>
        <location evidence="8">Cytoplasm</location>
    </subcellularLocation>
</comment>
<dbReference type="Gene3D" id="1.10.10.350">
    <property type="match status" value="1"/>
</dbReference>
<dbReference type="NCBIfam" id="TIGR00464">
    <property type="entry name" value="gltX_bact"/>
    <property type="match status" value="1"/>
</dbReference>
<dbReference type="InterPro" id="IPR020751">
    <property type="entry name" value="aa-tRNA-synth_I_codon-bd_sub2"/>
</dbReference>
<dbReference type="InterPro" id="IPR000924">
    <property type="entry name" value="Glu/Gln-tRNA-synth"/>
</dbReference>
<keyword evidence="2 8" id="KW-0963">Cytoplasm</keyword>
<name>A0A179SI08_9HYPH</name>
<reference evidence="11 12" key="1">
    <citation type="submission" date="2016-04" db="EMBL/GenBank/DDBJ databases">
        <authorList>
            <person name="Evans L.H."/>
            <person name="Alamgir A."/>
            <person name="Owens N."/>
            <person name="Weber N.D."/>
            <person name="Virtaneva K."/>
            <person name="Barbian K."/>
            <person name="Babar A."/>
            <person name="Rosenke K."/>
        </authorList>
    </citation>
    <scope>NUCLEOTIDE SEQUENCE [LARGE SCALE GENOMIC DNA]</scope>
    <source>
        <strain evidence="11 12">PMB02</strain>
    </source>
</reference>
<dbReference type="InterPro" id="IPR020058">
    <property type="entry name" value="Glu/Gln-tRNA-synth_Ib_cat-dom"/>
</dbReference>
<dbReference type="AlphaFoldDB" id="A0A179SI08"/>
<evidence type="ECO:0000256" key="8">
    <source>
        <dbReference type="HAMAP-Rule" id="MF_00022"/>
    </source>
</evidence>
<dbReference type="GO" id="GO:0004818">
    <property type="term" value="F:glutamate-tRNA ligase activity"/>
    <property type="evidence" value="ECO:0007669"/>
    <property type="project" value="UniProtKB-UniRule"/>
</dbReference>
<keyword evidence="4 8" id="KW-0547">Nucleotide-binding</keyword>
<evidence type="ECO:0000256" key="6">
    <source>
        <dbReference type="ARBA" id="ARBA00022917"/>
    </source>
</evidence>
<feature type="short sequence motif" description="'KMSKS' region" evidence="8">
    <location>
        <begin position="240"/>
        <end position="244"/>
    </location>
</feature>
<dbReference type="Pfam" id="PF00749">
    <property type="entry name" value="tRNA-synt_1c"/>
    <property type="match status" value="1"/>
</dbReference>
<dbReference type="GO" id="GO:0005524">
    <property type="term" value="F:ATP binding"/>
    <property type="evidence" value="ECO:0007669"/>
    <property type="project" value="UniProtKB-UniRule"/>
</dbReference>
<dbReference type="Pfam" id="PF19269">
    <property type="entry name" value="Anticodon_2"/>
    <property type="match status" value="1"/>
</dbReference>
<dbReference type="GO" id="GO:0006424">
    <property type="term" value="P:glutamyl-tRNA aminoacylation"/>
    <property type="evidence" value="ECO:0007669"/>
    <property type="project" value="UniProtKB-UniRule"/>
</dbReference>
<dbReference type="PROSITE" id="PS00178">
    <property type="entry name" value="AA_TRNA_LIGASE_I"/>
    <property type="match status" value="1"/>
</dbReference>
<feature type="domain" description="Glutamyl/glutaminyl-tRNA synthetase class Ib catalytic" evidence="9">
    <location>
        <begin position="4"/>
        <end position="307"/>
    </location>
</feature>
<feature type="domain" description="Aminoacyl-tRNA synthetase class I anticodon-binding" evidence="10">
    <location>
        <begin position="370"/>
        <end position="444"/>
    </location>
</feature>
<feature type="short sequence motif" description="'HIGH' region" evidence="8">
    <location>
        <begin position="9"/>
        <end position="19"/>
    </location>
</feature>
<keyword evidence="7 8" id="KW-0030">Aminoacyl-tRNA synthetase</keyword>
<evidence type="ECO:0000313" key="12">
    <source>
        <dbReference type="Proteomes" id="UP000078316"/>
    </source>
</evidence>
<dbReference type="PRINTS" id="PR00987">
    <property type="entry name" value="TRNASYNTHGLU"/>
</dbReference>
<evidence type="ECO:0000259" key="10">
    <source>
        <dbReference type="Pfam" id="PF19269"/>
    </source>
</evidence>
<evidence type="ECO:0000256" key="2">
    <source>
        <dbReference type="ARBA" id="ARBA00022490"/>
    </source>
</evidence>
<evidence type="ECO:0000259" key="9">
    <source>
        <dbReference type="Pfam" id="PF00749"/>
    </source>
</evidence>
<comment type="function">
    <text evidence="8">Catalyzes the attachment of glutamate to tRNA(Glu) in a two-step reaction: glutamate is first activated by ATP to form Glu-AMP and then transferred to the acceptor end of tRNA(Glu).</text>
</comment>
<dbReference type="PANTHER" id="PTHR43311">
    <property type="entry name" value="GLUTAMATE--TRNA LIGASE"/>
    <property type="match status" value="1"/>
</dbReference>
<gene>
    <name evidence="8" type="primary">gltX</name>
    <name evidence="11" type="ORF">A5481_05695</name>
</gene>
<keyword evidence="6 8" id="KW-0648">Protein biosynthesis</keyword>
<dbReference type="SUPFAM" id="SSF48163">
    <property type="entry name" value="An anticodon-binding domain of class I aminoacyl-tRNA synthetases"/>
    <property type="match status" value="1"/>
</dbReference>
<evidence type="ECO:0000256" key="4">
    <source>
        <dbReference type="ARBA" id="ARBA00022741"/>
    </source>
</evidence>
<dbReference type="InterPro" id="IPR014729">
    <property type="entry name" value="Rossmann-like_a/b/a_fold"/>
</dbReference>
<dbReference type="InterPro" id="IPR045462">
    <property type="entry name" value="aa-tRNA-synth_I_cd-bd"/>
</dbReference>
<keyword evidence="5 8" id="KW-0067">ATP-binding</keyword>
<dbReference type="EC" id="6.1.1.17" evidence="8"/>
<dbReference type="GO" id="GO:0005737">
    <property type="term" value="C:cytoplasm"/>
    <property type="evidence" value="ECO:0007669"/>
    <property type="project" value="UniProtKB-SubCell"/>
</dbReference>
<dbReference type="RefSeq" id="WP_048434238.1">
    <property type="nucleotide sequence ID" value="NZ_LWHQ01000010.1"/>
</dbReference>
<comment type="catalytic activity">
    <reaction evidence="8">
        <text>tRNA(Glu) + L-glutamate + ATP = L-glutamyl-tRNA(Glu) + AMP + diphosphate</text>
        <dbReference type="Rhea" id="RHEA:23540"/>
        <dbReference type="Rhea" id="RHEA-COMP:9663"/>
        <dbReference type="Rhea" id="RHEA-COMP:9680"/>
        <dbReference type="ChEBI" id="CHEBI:29985"/>
        <dbReference type="ChEBI" id="CHEBI:30616"/>
        <dbReference type="ChEBI" id="CHEBI:33019"/>
        <dbReference type="ChEBI" id="CHEBI:78442"/>
        <dbReference type="ChEBI" id="CHEBI:78520"/>
        <dbReference type="ChEBI" id="CHEBI:456215"/>
        <dbReference type="EC" id="6.1.1.17"/>
    </reaction>
</comment>
<keyword evidence="3 8" id="KW-0436">Ligase</keyword>
<organism evidence="11 12">
    <name type="scientific">Methylobacterium platani</name>
    <dbReference type="NCBI Taxonomy" id="427683"/>
    <lineage>
        <taxon>Bacteria</taxon>
        <taxon>Pseudomonadati</taxon>
        <taxon>Pseudomonadota</taxon>
        <taxon>Alphaproteobacteria</taxon>
        <taxon>Hyphomicrobiales</taxon>
        <taxon>Methylobacteriaceae</taxon>
        <taxon>Methylobacterium</taxon>
    </lineage>
</organism>
<dbReference type="STRING" id="427683.A5481_05695"/>
<evidence type="ECO:0000256" key="1">
    <source>
        <dbReference type="ARBA" id="ARBA00007894"/>
    </source>
</evidence>
<comment type="subunit">
    <text evidence="8">Monomer.</text>
</comment>
<dbReference type="InterPro" id="IPR008925">
    <property type="entry name" value="aa_tRNA-synth_I_cd-bd_sf"/>
</dbReference>
<evidence type="ECO:0000313" key="11">
    <source>
        <dbReference type="EMBL" id="OAS26541.1"/>
    </source>
</evidence>
<evidence type="ECO:0000256" key="5">
    <source>
        <dbReference type="ARBA" id="ARBA00022840"/>
    </source>
</evidence>
<comment type="caution">
    <text evidence="11">The sequence shown here is derived from an EMBL/GenBank/DDBJ whole genome shotgun (WGS) entry which is preliminary data.</text>
</comment>
<dbReference type="Gene3D" id="3.40.50.620">
    <property type="entry name" value="HUPs"/>
    <property type="match status" value="1"/>
</dbReference>
<comment type="similarity">
    <text evidence="1 8">Belongs to the class-I aminoacyl-tRNA synthetase family. Glutamate--tRNA ligase type 1 subfamily.</text>
</comment>
<dbReference type="InterPro" id="IPR049940">
    <property type="entry name" value="GluQ/Sye"/>
</dbReference>
<sequence length="448" mass="48643">MAPVVRFAPSPTGFLHIGNARPALFNALFARREGGTFWLRLDDTDTARSTPEFAAAIEEDLRWLGIVPGGTFRQSERLAIYDAAAERLKAAGRLYPAYETAEELERRRRRQLGRGLPPVYDRAALKLTPEERAAFEDEGRRPHWRFRLDPGTVTWDDLVRGPCHVEADSLSDPVLIREDGSYLYTLPSVVDDAETGVTHVIRGEDHVTNTAVQIQIFSALGAAVPVFAHHNLLTTASGEGLSKRLGHLSLRGLREAGYEPTAVAALAVLTGSAEAVRPVADLDELAALVDLAHVSRAPAKFDEHELDGLNARVVHGLPYAAVAERLAALGVQPGRGEAFWEVVRANLTRVSEAAQWWRVVEGPVTPVTGETPDLLAVAREALPPEPWDAGTWKRVTESVRAATGLKGKALFLPLRLALTGLDHGPDLAGLLPLIGRARALARLHGETA</sequence>
<dbReference type="InterPro" id="IPR001412">
    <property type="entry name" value="aa-tRNA-synth_I_CS"/>
</dbReference>
<proteinExistence type="inferred from homology"/>